<evidence type="ECO:0000313" key="2">
    <source>
        <dbReference type="Proteomes" id="UP000008281"/>
    </source>
</evidence>
<dbReference type="InParanoid" id="E3NPN6"/>
<sequence length="95" mass="10873">MLFMYTGGRLFVNCKSSNFETIVVMIECPTILAFVNYSTSEQRNEFHLFVNHQKFVENCNVKCGQDVQHFVVNGTIGNIQHTGQQIRQLPGTNIF</sequence>
<dbReference type="Proteomes" id="UP000008281">
    <property type="component" value="Unassembled WGS sequence"/>
</dbReference>
<dbReference type="Gene3D" id="2.60.40.3770">
    <property type="match status" value="1"/>
</dbReference>
<dbReference type="AlphaFoldDB" id="E3NPN6"/>
<reference evidence="1" key="1">
    <citation type="submission" date="2007-07" db="EMBL/GenBank/DDBJ databases">
        <title>PCAP assembly of the Caenorhabditis remanei genome.</title>
        <authorList>
            <consortium name="The Caenorhabditis remanei Sequencing Consortium"/>
            <person name="Wilson R.K."/>
        </authorList>
    </citation>
    <scope>NUCLEOTIDE SEQUENCE [LARGE SCALE GENOMIC DNA]</scope>
    <source>
        <strain evidence="1">PB4641</strain>
    </source>
</reference>
<dbReference type="EMBL" id="DS269403">
    <property type="protein sequence ID" value="EFP13593.1"/>
    <property type="molecule type" value="Genomic_DNA"/>
</dbReference>
<accession>E3NPN6</accession>
<protein>
    <submittedName>
        <fullName evidence="1">Uncharacterized protein</fullName>
    </submittedName>
</protein>
<organism evidence="2">
    <name type="scientific">Caenorhabditis remanei</name>
    <name type="common">Caenorhabditis vulgaris</name>
    <dbReference type="NCBI Taxonomy" id="31234"/>
    <lineage>
        <taxon>Eukaryota</taxon>
        <taxon>Metazoa</taxon>
        <taxon>Ecdysozoa</taxon>
        <taxon>Nematoda</taxon>
        <taxon>Chromadorea</taxon>
        <taxon>Rhabditida</taxon>
        <taxon>Rhabditina</taxon>
        <taxon>Rhabditomorpha</taxon>
        <taxon>Rhabditoidea</taxon>
        <taxon>Rhabditidae</taxon>
        <taxon>Peloderinae</taxon>
        <taxon>Caenorhabditis</taxon>
    </lineage>
</organism>
<evidence type="ECO:0000313" key="1">
    <source>
        <dbReference type="EMBL" id="EFP13593.1"/>
    </source>
</evidence>
<gene>
    <name evidence="1" type="ORF">CRE_24313</name>
</gene>
<proteinExistence type="predicted"/>
<dbReference type="HOGENOM" id="CLU_2374755_0_0_1"/>
<name>E3NPN6_CAERE</name>
<keyword evidence="2" id="KW-1185">Reference proteome</keyword>